<dbReference type="Pfam" id="PF00440">
    <property type="entry name" value="TetR_N"/>
    <property type="match status" value="1"/>
</dbReference>
<comment type="caution">
    <text evidence="6">The sequence shown here is derived from an EMBL/GenBank/DDBJ whole genome shotgun (WGS) entry which is preliminary data.</text>
</comment>
<organism evidence="6 7">
    <name type="scientific">Deinococcus ruber</name>
    <dbReference type="NCBI Taxonomy" id="1848197"/>
    <lineage>
        <taxon>Bacteria</taxon>
        <taxon>Thermotogati</taxon>
        <taxon>Deinococcota</taxon>
        <taxon>Deinococci</taxon>
        <taxon>Deinococcales</taxon>
        <taxon>Deinococcaceae</taxon>
        <taxon>Deinococcus</taxon>
    </lineage>
</organism>
<reference evidence="6" key="2">
    <citation type="submission" date="2020-09" db="EMBL/GenBank/DDBJ databases">
        <authorList>
            <person name="Sun Q."/>
            <person name="Ohkuma M."/>
        </authorList>
    </citation>
    <scope>NUCLEOTIDE SEQUENCE</scope>
    <source>
        <strain evidence="6">JCM 31311</strain>
    </source>
</reference>
<dbReference type="InterPro" id="IPR001647">
    <property type="entry name" value="HTH_TetR"/>
</dbReference>
<keyword evidence="3" id="KW-0804">Transcription</keyword>
<dbReference type="InterPro" id="IPR009057">
    <property type="entry name" value="Homeodomain-like_sf"/>
</dbReference>
<dbReference type="PANTHER" id="PTHR30055">
    <property type="entry name" value="HTH-TYPE TRANSCRIPTIONAL REGULATOR RUTR"/>
    <property type="match status" value="1"/>
</dbReference>
<accession>A0A918CEV0</accession>
<proteinExistence type="predicted"/>
<evidence type="ECO:0000259" key="5">
    <source>
        <dbReference type="PROSITE" id="PS50977"/>
    </source>
</evidence>
<dbReference type="AlphaFoldDB" id="A0A918CEV0"/>
<dbReference type="EMBL" id="BMQL01000021">
    <property type="protein sequence ID" value="GGR17661.1"/>
    <property type="molecule type" value="Genomic_DNA"/>
</dbReference>
<name>A0A918CEV0_9DEIO</name>
<dbReference type="PROSITE" id="PS50977">
    <property type="entry name" value="HTH_TETR_2"/>
    <property type="match status" value="1"/>
</dbReference>
<evidence type="ECO:0000256" key="1">
    <source>
        <dbReference type="ARBA" id="ARBA00023015"/>
    </source>
</evidence>
<evidence type="ECO:0000313" key="6">
    <source>
        <dbReference type="EMBL" id="GGR17661.1"/>
    </source>
</evidence>
<dbReference type="Proteomes" id="UP000603865">
    <property type="component" value="Unassembled WGS sequence"/>
</dbReference>
<feature type="DNA-binding region" description="H-T-H motif" evidence="4">
    <location>
        <begin position="11"/>
        <end position="30"/>
    </location>
</feature>
<dbReference type="SUPFAM" id="SSF46689">
    <property type="entry name" value="Homeodomain-like"/>
    <property type="match status" value="1"/>
</dbReference>
<feature type="domain" description="HTH tetR-type" evidence="5">
    <location>
        <begin position="1"/>
        <end position="48"/>
    </location>
</feature>
<keyword evidence="7" id="KW-1185">Reference proteome</keyword>
<dbReference type="PANTHER" id="PTHR30055:SF234">
    <property type="entry name" value="HTH-TYPE TRANSCRIPTIONAL REGULATOR BETI"/>
    <property type="match status" value="1"/>
</dbReference>
<evidence type="ECO:0000256" key="4">
    <source>
        <dbReference type="PROSITE-ProRule" id="PRU00335"/>
    </source>
</evidence>
<sequence length="165" mass="18002">MIFREHGLHVPLQLIADHAGVGRGTLYRHFPDRERLVLAMVTRRLELIETRLAAASDAAHSVPEIFDWIADTLSAIPGLHPYLATTAQGPATLTLLGQRLQDLLAGPIRVAQQQGLLRSGVTFDDFLAGWAMIEGSLLAVAPESRAWMAIRAKHLIHSALFADSA</sequence>
<dbReference type="GO" id="GO:0000976">
    <property type="term" value="F:transcription cis-regulatory region binding"/>
    <property type="evidence" value="ECO:0007669"/>
    <property type="project" value="TreeGrafter"/>
</dbReference>
<protein>
    <submittedName>
        <fullName evidence="6">TetR family transcriptional regulator</fullName>
    </submittedName>
</protein>
<dbReference type="GO" id="GO:0003700">
    <property type="term" value="F:DNA-binding transcription factor activity"/>
    <property type="evidence" value="ECO:0007669"/>
    <property type="project" value="TreeGrafter"/>
</dbReference>
<reference evidence="6" key="1">
    <citation type="journal article" date="2014" name="Int. J. Syst. Evol. Microbiol.">
        <title>Complete genome sequence of Corynebacterium casei LMG S-19264T (=DSM 44701T), isolated from a smear-ripened cheese.</title>
        <authorList>
            <consortium name="US DOE Joint Genome Institute (JGI-PGF)"/>
            <person name="Walter F."/>
            <person name="Albersmeier A."/>
            <person name="Kalinowski J."/>
            <person name="Ruckert C."/>
        </authorList>
    </citation>
    <scope>NUCLEOTIDE SEQUENCE</scope>
    <source>
        <strain evidence="6">JCM 31311</strain>
    </source>
</reference>
<gene>
    <name evidence="6" type="ORF">GCM10008957_32950</name>
</gene>
<dbReference type="Gene3D" id="1.10.357.10">
    <property type="entry name" value="Tetracycline Repressor, domain 2"/>
    <property type="match status" value="1"/>
</dbReference>
<evidence type="ECO:0000313" key="7">
    <source>
        <dbReference type="Proteomes" id="UP000603865"/>
    </source>
</evidence>
<keyword evidence="2 4" id="KW-0238">DNA-binding</keyword>
<evidence type="ECO:0000256" key="3">
    <source>
        <dbReference type="ARBA" id="ARBA00023163"/>
    </source>
</evidence>
<evidence type="ECO:0000256" key="2">
    <source>
        <dbReference type="ARBA" id="ARBA00023125"/>
    </source>
</evidence>
<dbReference type="InterPro" id="IPR050109">
    <property type="entry name" value="HTH-type_TetR-like_transc_reg"/>
</dbReference>
<keyword evidence="1" id="KW-0805">Transcription regulation</keyword>